<sequence>MSLIWLLWPSDLSFIDNPEAWAALVGAFVVWHFTEFKLSEELGSSQVSQNDVRVARELVELHAGQLRGLLKDADLWALINSDRYTEVHSLLNRWKRGTFMFHNKTLNTDLNAFMKQLDALSSKISQDTVPEMVGGQWRTGYKPVSIVSQQEYHRLMSESKSANAIAGNTWVLLDQIVEKIRTKIPEVWDQPVD</sequence>
<protein>
    <submittedName>
        <fullName evidence="1">Uncharacterized protein</fullName>
    </submittedName>
</protein>
<gene>
    <name evidence="1" type="ORF">I0K15_11910</name>
</gene>
<keyword evidence="2" id="KW-1185">Reference proteome</keyword>
<dbReference type="Proteomes" id="UP000594800">
    <property type="component" value="Chromosome"/>
</dbReference>
<dbReference type="EMBL" id="CP064942">
    <property type="protein sequence ID" value="QPH52530.1"/>
    <property type="molecule type" value="Genomic_DNA"/>
</dbReference>
<evidence type="ECO:0000313" key="2">
    <source>
        <dbReference type="Proteomes" id="UP000594800"/>
    </source>
</evidence>
<evidence type="ECO:0000313" key="1">
    <source>
        <dbReference type="EMBL" id="QPH52530.1"/>
    </source>
</evidence>
<proteinExistence type="predicted"/>
<dbReference type="RefSeq" id="WP_196101741.1">
    <property type="nucleotide sequence ID" value="NZ_CP064942.1"/>
</dbReference>
<dbReference type="AlphaFoldDB" id="A0A7S9LPU4"/>
<dbReference type="KEGG" id="poz:I0K15_11910"/>
<accession>A0A7S9LPU4</accession>
<organism evidence="1 2">
    <name type="scientific">Pontivivens ytuae</name>
    <dbReference type="NCBI Taxonomy" id="2789856"/>
    <lineage>
        <taxon>Bacteria</taxon>
        <taxon>Pseudomonadati</taxon>
        <taxon>Pseudomonadota</taxon>
        <taxon>Alphaproteobacteria</taxon>
        <taxon>Rhodobacterales</taxon>
        <taxon>Paracoccaceae</taxon>
        <taxon>Pontivivens</taxon>
    </lineage>
</organism>
<reference evidence="1 2" key="1">
    <citation type="submission" date="2020-11" db="EMBL/GenBank/DDBJ databases">
        <title>Description of Pontivivens ytuae sp. nov. isolated from deep sea sediment of Mariana Trench.</title>
        <authorList>
            <person name="Wang Z."/>
            <person name="Sun Q.-L."/>
            <person name="Xu X.-D."/>
            <person name="Tang Y.-Z."/>
            <person name="Zhang J."/>
        </authorList>
    </citation>
    <scope>NUCLEOTIDE SEQUENCE [LARGE SCALE GENOMIC DNA]</scope>
    <source>
        <strain evidence="1 2">MT2928</strain>
    </source>
</reference>
<name>A0A7S9LPU4_9RHOB</name>